<evidence type="ECO:0000313" key="3">
    <source>
        <dbReference type="Proteomes" id="UP001549112"/>
    </source>
</evidence>
<feature type="compositionally biased region" description="Polar residues" evidence="1">
    <location>
        <begin position="510"/>
        <end position="521"/>
    </location>
</feature>
<feature type="compositionally biased region" description="Low complexity" evidence="1">
    <location>
        <begin position="220"/>
        <end position="232"/>
    </location>
</feature>
<proteinExistence type="predicted"/>
<reference evidence="2 3" key="1">
    <citation type="submission" date="2024-06" db="EMBL/GenBank/DDBJ databases">
        <title>Genomic Encyclopedia of Type Strains, Phase IV (KMG-IV): sequencing the most valuable type-strain genomes for metagenomic binning, comparative biology and taxonomic classification.</title>
        <authorList>
            <person name="Goeker M."/>
        </authorList>
    </citation>
    <scope>NUCLEOTIDE SEQUENCE [LARGE SCALE GENOMIC DNA]</scope>
    <source>
        <strain evidence="2 3">DSM 23650</strain>
    </source>
</reference>
<keyword evidence="3" id="KW-1185">Reference proteome</keyword>
<sequence>MKKHQLSSPARPSVKELTELFERSAAGAFTSKSPSMKGAPLKPPHTNRGSVKAATKLDYAEQPPHTKRGLEQSAEDASTSRSPSIKVAPLKPPRANRGSVKAATKLDYAEQPPHTKRGLEQSAEGASTSRSPSIKVAPPKPPHANRDSVKAATKLDYVGQPPHTKRGLEQSAEGASTSRSPSMKVAPPKPPRVNRGSVKAATKLDYAEQPPHTKRGLEQSSATSFTSSASQSTTVSLSEEQVILLSSHHSLVKVYKQEVQRLCKNVYGNEDALHNQMEEIQKSPMKESNLPWILLNHPQSIAKLSGSTTCGVKNSARRRAEESVSSLSGTMECYLQAIKYAQKSLSESPGTELQYYQRTLGSETLAKILKSPHHPTPEKVTPSEENIANIARRSSTVTRHEEQIQHWCSIVFGKKNLLNEEIKGILKDTSQGEQLVQNLENNPTSFHKLRGRDVCGIKSRARVRAENGLEHLCTAIENYTNNVKQIREHVMQTHQTQHTRHEQSAGLDKNLQNKQTLSQSFKETEQQRKPEARSCKSTTQKSLSFAS</sequence>
<dbReference type="EMBL" id="JBEPLT010000038">
    <property type="protein sequence ID" value="MET3560874.1"/>
    <property type="molecule type" value="Genomic_DNA"/>
</dbReference>
<dbReference type="Proteomes" id="UP001549112">
    <property type="component" value="Unassembled WGS sequence"/>
</dbReference>
<evidence type="ECO:0000313" key="2">
    <source>
        <dbReference type="EMBL" id="MET3560874.1"/>
    </source>
</evidence>
<accession>A0ABV2FQM6</accession>
<dbReference type="NCBIfam" id="NF033856">
    <property type="entry name" value="T4SS_effec_BID"/>
    <property type="match status" value="2"/>
</dbReference>
<name>A0ABV2FQM6_9HYPH</name>
<feature type="compositionally biased region" description="Basic and acidic residues" evidence="1">
    <location>
        <begin position="522"/>
        <end position="534"/>
    </location>
</feature>
<protein>
    <submittedName>
        <fullName evidence="2">Uncharacterized protein</fullName>
    </submittedName>
</protein>
<feature type="region of interest" description="Disordered" evidence="1">
    <location>
        <begin position="492"/>
        <end position="547"/>
    </location>
</feature>
<feature type="compositionally biased region" description="Polar residues" evidence="1">
    <location>
        <begin position="535"/>
        <end position="547"/>
    </location>
</feature>
<feature type="region of interest" description="Disordered" evidence="1">
    <location>
        <begin position="25"/>
        <end position="232"/>
    </location>
</feature>
<organism evidence="2 3">
    <name type="scientific">Bartonella japonica</name>
    <dbReference type="NCBI Taxonomy" id="357761"/>
    <lineage>
        <taxon>Bacteria</taxon>
        <taxon>Pseudomonadati</taxon>
        <taxon>Pseudomonadota</taxon>
        <taxon>Alphaproteobacteria</taxon>
        <taxon>Hyphomicrobiales</taxon>
        <taxon>Bartonellaceae</taxon>
        <taxon>Bartonella</taxon>
    </lineage>
</organism>
<gene>
    <name evidence="2" type="ORF">ABID39_001590</name>
</gene>
<dbReference type="RefSeq" id="WP_354187551.1">
    <property type="nucleotide sequence ID" value="NZ_JBEPLT010000038.1"/>
</dbReference>
<comment type="caution">
    <text evidence="2">The sequence shown here is derived from an EMBL/GenBank/DDBJ whole genome shotgun (WGS) entry which is preliminary data.</text>
</comment>
<evidence type="ECO:0000256" key="1">
    <source>
        <dbReference type="SAM" id="MobiDB-lite"/>
    </source>
</evidence>